<keyword evidence="12" id="KW-1185">Reference proteome</keyword>
<keyword evidence="7 9" id="KW-0694">RNA-binding</keyword>
<evidence type="ECO:0000256" key="2">
    <source>
        <dbReference type="ARBA" id="ARBA00022555"/>
    </source>
</evidence>
<dbReference type="PROSITE" id="PS51186">
    <property type="entry name" value="GNAT"/>
    <property type="match status" value="1"/>
</dbReference>
<name>A0A8J7FAX0_9GAMM</name>
<dbReference type="GO" id="GO:1904812">
    <property type="term" value="P:rRNA acetylation involved in maturation of SSU-rRNA"/>
    <property type="evidence" value="ECO:0007669"/>
    <property type="project" value="TreeGrafter"/>
</dbReference>
<dbReference type="InterPro" id="IPR038321">
    <property type="entry name" value="TmcA_C_sf"/>
</dbReference>
<evidence type="ECO:0000256" key="9">
    <source>
        <dbReference type="HAMAP-Rule" id="MF_01886"/>
    </source>
</evidence>
<dbReference type="GO" id="GO:0000049">
    <property type="term" value="F:tRNA binding"/>
    <property type="evidence" value="ECO:0007669"/>
    <property type="project" value="UniProtKB-UniRule"/>
</dbReference>
<keyword evidence="4 9" id="KW-0819">tRNA processing</keyword>
<evidence type="ECO:0000256" key="1">
    <source>
        <dbReference type="ARBA" id="ARBA00022490"/>
    </source>
</evidence>
<keyword evidence="1 9" id="KW-0963">Cytoplasm</keyword>
<organism evidence="11 12">
    <name type="scientific">Pontibacterium sinense</name>
    <dbReference type="NCBI Taxonomy" id="2781979"/>
    <lineage>
        <taxon>Bacteria</taxon>
        <taxon>Pseudomonadati</taxon>
        <taxon>Pseudomonadota</taxon>
        <taxon>Gammaproteobacteria</taxon>
        <taxon>Oceanospirillales</taxon>
        <taxon>Oceanospirillaceae</taxon>
        <taxon>Pontibacterium</taxon>
    </lineage>
</organism>
<dbReference type="PANTHER" id="PTHR10925">
    <property type="entry name" value="N-ACETYLTRANSFERASE 10"/>
    <property type="match status" value="1"/>
</dbReference>
<feature type="binding site" evidence="9">
    <location>
        <position position="357"/>
    </location>
    <ligand>
        <name>ATP</name>
        <dbReference type="ChEBI" id="CHEBI:30616"/>
    </ligand>
</feature>
<keyword evidence="8 9" id="KW-0012">Acyltransferase</keyword>
<comment type="similarity">
    <text evidence="9">Belongs to the TmcA family.</text>
</comment>
<dbReference type="Gene3D" id="1.20.120.890">
    <property type="entry name" value="tRNA(Met) cytidine acetyltransferase, tail domain"/>
    <property type="match status" value="1"/>
</dbReference>
<dbReference type="Gene3D" id="3.40.630.30">
    <property type="match status" value="1"/>
</dbReference>
<dbReference type="GO" id="GO:0051391">
    <property type="term" value="P:tRNA acetylation"/>
    <property type="evidence" value="ECO:0007669"/>
    <property type="project" value="UniProtKB-UniRule"/>
</dbReference>
<dbReference type="Gene3D" id="3.40.50.300">
    <property type="entry name" value="P-loop containing nucleotide triphosphate hydrolases"/>
    <property type="match status" value="1"/>
</dbReference>
<keyword evidence="3 9" id="KW-0808">Transferase</keyword>
<dbReference type="InterPro" id="IPR032672">
    <property type="entry name" value="TmcA/NAT10/Kre33"/>
</dbReference>
<dbReference type="SUPFAM" id="SSF52540">
    <property type="entry name" value="P-loop containing nucleoside triphosphate hydrolases"/>
    <property type="match status" value="1"/>
</dbReference>
<comment type="catalytic activity">
    <reaction evidence="9">
        <text>cytidine(34) in elongator tRNA(Met) + acetyl-CoA + ATP + H2O = N(4)-acetylcytidine(34) in elongator tRNA(Met) + ADP + phosphate + CoA + H(+)</text>
        <dbReference type="Rhea" id="RHEA:43788"/>
        <dbReference type="Rhea" id="RHEA-COMP:10693"/>
        <dbReference type="Rhea" id="RHEA-COMP:10694"/>
        <dbReference type="ChEBI" id="CHEBI:15377"/>
        <dbReference type="ChEBI" id="CHEBI:15378"/>
        <dbReference type="ChEBI" id="CHEBI:30616"/>
        <dbReference type="ChEBI" id="CHEBI:43474"/>
        <dbReference type="ChEBI" id="CHEBI:57287"/>
        <dbReference type="ChEBI" id="CHEBI:57288"/>
        <dbReference type="ChEBI" id="CHEBI:74900"/>
        <dbReference type="ChEBI" id="CHEBI:82748"/>
        <dbReference type="ChEBI" id="CHEBI:456216"/>
        <dbReference type="EC" id="2.3.1.193"/>
    </reaction>
</comment>
<reference evidence="11" key="1">
    <citation type="submission" date="2020-10" db="EMBL/GenBank/DDBJ databases">
        <title>Bacterium isolated from coastal waters sediment.</title>
        <authorList>
            <person name="Chen R.-J."/>
            <person name="Lu D.-C."/>
            <person name="Zhu K.-L."/>
            <person name="Du Z.-J."/>
        </authorList>
    </citation>
    <scope>NUCLEOTIDE SEQUENCE</scope>
    <source>
        <strain evidence="11">N1Y112</strain>
    </source>
</reference>
<evidence type="ECO:0000256" key="4">
    <source>
        <dbReference type="ARBA" id="ARBA00022694"/>
    </source>
</evidence>
<dbReference type="Pfam" id="PF13718">
    <property type="entry name" value="GNAT_acetyltr_2"/>
    <property type="match status" value="2"/>
</dbReference>
<dbReference type="CDD" id="cd04301">
    <property type="entry name" value="NAT_SF"/>
    <property type="match status" value="1"/>
</dbReference>
<dbReference type="InterPro" id="IPR016181">
    <property type="entry name" value="Acyl_CoA_acyltransferase"/>
</dbReference>
<dbReference type="HAMAP" id="MF_01886">
    <property type="entry name" value="tRNA_acetyltr_TmcA"/>
    <property type="match status" value="1"/>
</dbReference>
<keyword evidence="5 9" id="KW-0547">Nucleotide-binding</keyword>
<evidence type="ECO:0000256" key="5">
    <source>
        <dbReference type="ARBA" id="ARBA00022741"/>
    </source>
</evidence>
<evidence type="ECO:0000256" key="8">
    <source>
        <dbReference type="ARBA" id="ARBA00023315"/>
    </source>
</evidence>
<evidence type="ECO:0000313" key="11">
    <source>
        <dbReference type="EMBL" id="MBE9396697.1"/>
    </source>
</evidence>
<dbReference type="GO" id="GO:0002101">
    <property type="term" value="P:tRNA wobble cytosine modification"/>
    <property type="evidence" value="ECO:0007669"/>
    <property type="project" value="UniProtKB-UniRule"/>
</dbReference>
<dbReference type="SUPFAM" id="SSF55729">
    <property type="entry name" value="Acyl-CoA N-acyltransferases (Nat)"/>
    <property type="match status" value="1"/>
</dbReference>
<dbReference type="Gene3D" id="3.40.50.11040">
    <property type="match status" value="1"/>
</dbReference>
<dbReference type="GO" id="GO:0005524">
    <property type="term" value="F:ATP binding"/>
    <property type="evidence" value="ECO:0007669"/>
    <property type="project" value="UniProtKB-UniRule"/>
</dbReference>
<comment type="caution">
    <text evidence="11">The sequence shown here is derived from an EMBL/GenBank/DDBJ whole genome shotgun (WGS) entry which is preliminary data.</text>
</comment>
<dbReference type="GO" id="GO:0005737">
    <property type="term" value="C:cytoplasm"/>
    <property type="evidence" value="ECO:0007669"/>
    <property type="project" value="UniProtKB-SubCell"/>
</dbReference>
<keyword evidence="6 9" id="KW-0067">ATP-binding</keyword>
<evidence type="ECO:0000256" key="6">
    <source>
        <dbReference type="ARBA" id="ARBA00022840"/>
    </source>
</evidence>
<dbReference type="RefSeq" id="WP_193952251.1">
    <property type="nucleotide sequence ID" value="NZ_JADEYS010000004.1"/>
</dbReference>
<dbReference type="Pfam" id="PF08351">
    <property type="entry name" value="TmcA_N"/>
    <property type="match status" value="1"/>
</dbReference>
<gene>
    <name evidence="9" type="primary">tmcA</name>
    <name evidence="11" type="ORF">IOQ59_05410</name>
</gene>
<dbReference type="Pfam" id="PF05127">
    <property type="entry name" value="NAT10_TcmA_helicase"/>
    <property type="match status" value="1"/>
</dbReference>
<feature type="binding site" evidence="9">
    <location>
        <position position="190"/>
    </location>
    <ligand>
        <name>ATP</name>
        <dbReference type="ChEBI" id="CHEBI:30616"/>
    </ligand>
</feature>
<evidence type="ECO:0000256" key="3">
    <source>
        <dbReference type="ARBA" id="ARBA00022679"/>
    </source>
</evidence>
<feature type="domain" description="N-acetyltransferase" evidence="10">
    <location>
        <begin position="392"/>
        <end position="579"/>
    </location>
</feature>
<accession>A0A8J7FAX0</accession>
<protein>
    <recommendedName>
        <fullName evidence="9">tRNA(Met) cytidine acetyltransferase TmcA</fullName>
        <ecNumber evidence="9">2.3.1.193</ecNumber>
    </recommendedName>
</protein>
<feature type="binding site" evidence="9">
    <location>
        <begin position="504"/>
        <end position="506"/>
    </location>
    <ligand>
        <name>acetyl-CoA</name>
        <dbReference type="ChEBI" id="CHEBI:57288"/>
    </ligand>
</feature>
<dbReference type="PANTHER" id="PTHR10925:SF5">
    <property type="entry name" value="RNA CYTIDINE ACETYLTRANSFERASE"/>
    <property type="match status" value="1"/>
</dbReference>
<comment type="caution">
    <text evidence="9">Lacks conserved residue(s) required for the propagation of feature annotation.</text>
</comment>
<dbReference type="AlphaFoldDB" id="A0A8J7FAX0"/>
<evidence type="ECO:0000313" key="12">
    <source>
        <dbReference type="Proteomes" id="UP000640333"/>
    </source>
</evidence>
<dbReference type="GO" id="GO:0051392">
    <property type="term" value="F:tRNA cytidine N4-acetyltransferase activity"/>
    <property type="evidence" value="ECO:0007669"/>
    <property type="project" value="UniProtKB-UniRule"/>
</dbReference>
<dbReference type="InterPro" id="IPR024914">
    <property type="entry name" value="tRNA_acetyltr_TmcA"/>
</dbReference>
<dbReference type="EMBL" id="JADEYS010000004">
    <property type="protein sequence ID" value="MBE9396697.1"/>
    <property type="molecule type" value="Genomic_DNA"/>
</dbReference>
<dbReference type="GO" id="GO:1990883">
    <property type="term" value="F:18S rRNA cytidine N-acetyltransferase activity"/>
    <property type="evidence" value="ECO:0007669"/>
    <property type="project" value="TreeGrafter"/>
</dbReference>
<dbReference type="InterPro" id="IPR013562">
    <property type="entry name" value="TmcA/NAT10_N"/>
</dbReference>
<feature type="binding site" evidence="9">
    <location>
        <position position="544"/>
    </location>
    <ligand>
        <name>acetyl-CoA</name>
        <dbReference type="ChEBI" id="CHEBI:57288"/>
    </ligand>
</feature>
<comment type="subcellular location">
    <subcellularLocation>
        <location evidence="9">Cytoplasm</location>
    </subcellularLocation>
</comment>
<comment type="function">
    <text evidence="9">Catalyzes the formation of N(4)-acetylcytidine (ac(4)C) at the wobble position of tRNA(Met), by using acetyl-CoA as an acetyl donor and ATP (or GTP).</text>
</comment>
<proteinExistence type="inferred from homology"/>
<evidence type="ECO:0000259" key="10">
    <source>
        <dbReference type="PROSITE" id="PS51186"/>
    </source>
</evidence>
<keyword evidence="2 9" id="KW-0820">tRNA-binding</keyword>
<sequence length="713" mass="79831">MTRRETVVQLLEGARRNNHRQLLVVSGDHDWTIAQAEQIQGWLCAHADRKLWVSQQAPAGSTGVGSRDLHRYLGRETELLIFDAWDGFNPNAFGQISGTLCGGGLLILLCPELNDWHEYEDPEHKALVVEPYGVDAVGRRFIRRLVSLIHQEDQLALLTRDGFHAEPYEHSIPSPFGHNTVSAPYASADQHKAVELIIKTLSRGRRPVVMTADRGRGKSAALGITASQLMLKGNQQVWVTAPSVDNVAEVFTHAAAQLAPVQVEKGRVTCGSTVLQYIAPDDACRIDGHGAVLLVDEAAAIPAPVLTRLLDRFPRIVFSTTIHGYEGTGQGFAVRFRRELDRRTPNWKAIELLEPIRWSGGDPLEAFIFESLLLNAEALSEDQAQRCDGEALTIRCVERDQLLADDVLLKQLFGLLVLAHYRTTPGDLRILLDSPNLTVWVAQQDKQVVGAALIAEEGPISVELAQALWEGTRRPKGHLLPQTVIGQEGYLEAAPLRCGRIMRIAVHPMLQRQGVARQMLREIAEYGMQHQWDYLGSSFGATEELLLFWQNNGFGTIRLGENRDAVSGTHAALVCRPLSDPGRLMFNHLRDRFTQQLPLLLGYNLRDLEVEVLPMLLQGMRFDTDLSRHDLRDLEAFVQHNRSYESCIAPIRKLVIRALKNRSVWHALTPDELSLLVSKALQQRSWEEINAESGRKTLMRRMRALIGECLRLS</sequence>
<dbReference type="InterPro" id="IPR007807">
    <property type="entry name" value="TcmA/NAT10_helicase"/>
</dbReference>
<dbReference type="InterPro" id="IPR027417">
    <property type="entry name" value="P-loop_NTPase"/>
</dbReference>
<dbReference type="Proteomes" id="UP000640333">
    <property type="component" value="Unassembled WGS sequence"/>
</dbReference>
<evidence type="ECO:0000256" key="7">
    <source>
        <dbReference type="ARBA" id="ARBA00022884"/>
    </source>
</evidence>
<dbReference type="InterPro" id="IPR000182">
    <property type="entry name" value="GNAT_dom"/>
</dbReference>
<dbReference type="EC" id="2.3.1.193" evidence="9"/>